<name>A0A8J4QU75_9ROSI</name>
<dbReference type="EMBL" id="JRKL02002461">
    <property type="protein sequence ID" value="KAF3958863.1"/>
    <property type="molecule type" value="Genomic_DNA"/>
</dbReference>
<protein>
    <submittedName>
        <fullName evidence="2">Uncharacterized protein</fullName>
    </submittedName>
</protein>
<feature type="compositionally biased region" description="Polar residues" evidence="1">
    <location>
        <begin position="64"/>
        <end position="76"/>
    </location>
</feature>
<evidence type="ECO:0000313" key="2">
    <source>
        <dbReference type="EMBL" id="KAF3958863.1"/>
    </source>
</evidence>
<dbReference type="Proteomes" id="UP000737018">
    <property type="component" value="Unassembled WGS sequence"/>
</dbReference>
<keyword evidence="3" id="KW-1185">Reference proteome</keyword>
<dbReference type="AlphaFoldDB" id="A0A8J4QU75"/>
<gene>
    <name evidence="2" type="ORF">CMV_016268</name>
</gene>
<evidence type="ECO:0000313" key="3">
    <source>
        <dbReference type="Proteomes" id="UP000737018"/>
    </source>
</evidence>
<comment type="caution">
    <text evidence="2">The sequence shown here is derived from an EMBL/GenBank/DDBJ whole genome shotgun (WGS) entry which is preliminary data.</text>
</comment>
<evidence type="ECO:0000256" key="1">
    <source>
        <dbReference type="SAM" id="MobiDB-lite"/>
    </source>
</evidence>
<organism evidence="2 3">
    <name type="scientific">Castanea mollissima</name>
    <name type="common">Chinese chestnut</name>
    <dbReference type="NCBI Taxonomy" id="60419"/>
    <lineage>
        <taxon>Eukaryota</taxon>
        <taxon>Viridiplantae</taxon>
        <taxon>Streptophyta</taxon>
        <taxon>Embryophyta</taxon>
        <taxon>Tracheophyta</taxon>
        <taxon>Spermatophyta</taxon>
        <taxon>Magnoliopsida</taxon>
        <taxon>eudicotyledons</taxon>
        <taxon>Gunneridae</taxon>
        <taxon>Pentapetalae</taxon>
        <taxon>rosids</taxon>
        <taxon>fabids</taxon>
        <taxon>Fagales</taxon>
        <taxon>Fagaceae</taxon>
        <taxon>Castanea</taxon>
    </lineage>
</organism>
<sequence length="76" mass="8662">MVSAPFPYLSIRLKSTTTLLVLLVLLRSFAHLSPRNQLPKSSIITSTQYHLRLESQSETDRQTLTDNFSSRRPSKS</sequence>
<feature type="region of interest" description="Disordered" evidence="1">
    <location>
        <begin position="54"/>
        <end position="76"/>
    </location>
</feature>
<accession>A0A8J4QU75</accession>
<feature type="compositionally biased region" description="Basic and acidic residues" evidence="1">
    <location>
        <begin position="54"/>
        <end position="63"/>
    </location>
</feature>
<reference evidence="2" key="1">
    <citation type="submission" date="2020-03" db="EMBL/GenBank/DDBJ databases">
        <title>Castanea mollissima Vanexum genome sequencing.</title>
        <authorList>
            <person name="Staton M."/>
        </authorList>
    </citation>
    <scope>NUCLEOTIDE SEQUENCE</scope>
    <source>
        <tissue evidence="2">Leaf</tissue>
    </source>
</reference>
<proteinExistence type="predicted"/>